<dbReference type="RefSeq" id="WP_013072909.1">
    <property type="nucleotide sequence ID" value="NZ_CAJXAW010000019.1"/>
</dbReference>
<dbReference type="Gene3D" id="2.40.170.20">
    <property type="entry name" value="TonB-dependent receptor, beta-barrel domain"/>
    <property type="match status" value="1"/>
</dbReference>
<accession>A0A3D5IXK3</accession>
<dbReference type="Proteomes" id="UP000264330">
    <property type="component" value="Unassembled WGS sequence"/>
</dbReference>
<keyword evidence="6 7" id="KW-0998">Cell outer membrane</keyword>
<comment type="similarity">
    <text evidence="7">Belongs to the TonB-dependent receptor family.</text>
</comment>
<comment type="subcellular location">
    <subcellularLocation>
        <location evidence="1 7">Cell outer membrane</location>
        <topology evidence="1 7">Multi-pass membrane protein</topology>
    </subcellularLocation>
</comment>
<feature type="signal peptide" evidence="8">
    <location>
        <begin position="1"/>
        <end position="19"/>
    </location>
</feature>
<name>A0A3D5IXK3_9FLAO</name>
<evidence type="ECO:0000256" key="8">
    <source>
        <dbReference type="SAM" id="SignalP"/>
    </source>
</evidence>
<keyword evidence="3 7" id="KW-1134">Transmembrane beta strand</keyword>
<dbReference type="Pfam" id="PF13715">
    <property type="entry name" value="CarbopepD_reg_2"/>
    <property type="match status" value="1"/>
</dbReference>
<dbReference type="GO" id="GO:0009279">
    <property type="term" value="C:cell outer membrane"/>
    <property type="evidence" value="ECO:0007669"/>
    <property type="project" value="UniProtKB-SubCell"/>
</dbReference>
<evidence type="ECO:0000256" key="4">
    <source>
        <dbReference type="ARBA" id="ARBA00022692"/>
    </source>
</evidence>
<evidence type="ECO:0000313" key="11">
    <source>
        <dbReference type="Proteomes" id="UP000264330"/>
    </source>
</evidence>
<evidence type="ECO:0000256" key="3">
    <source>
        <dbReference type="ARBA" id="ARBA00022452"/>
    </source>
</evidence>
<dbReference type="NCBIfam" id="TIGR04056">
    <property type="entry name" value="OMP_RagA_SusC"/>
    <property type="match status" value="1"/>
</dbReference>
<reference evidence="10 11" key="1">
    <citation type="journal article" date="2018" name="Nat. Biotechnol.">
        <title>A standardized bacterial taxonomy based on genome phylogeny substantially revises the tree of life.</title>
        <authorList>
            <person name="Parks D.H."/>
            <person name="Chuvochina M."/>
            <person name="Waite D.W."/>
            <person name="Rinke C."/>
            <person name="Skarshewski A."/>
            <person name="Chaumeil P.A."/>
            <person name="Hugenholtz P."/>
        </authorList>
    </citation>
    <scope>NUCLEOTIDE SEQUENCE [LARGE SCALE GENOMIC DNA]</scope>
    <source>
        <strain evidence="10">UBA9359</strain>
    </source>
</reference>
<dbReference type="AlphaFoldDB" id="A0A3D5IXK3"/>
<dbReference type="InterPro" id="IPR037066">
    <property type="entry name" value="Plug_dom_sf"/>
</dbReference>
<evidence type="ECO:0000313" key="10">
    <source>
        <dbReference type="EMBL" id="HCV80434.1"/>
    </source>
</evidence>
<proteinExistence type="inferred from homology"/>
<feature type="chain" id="PRO_5017568371" evidence="8">
    <location>
        <begin position="20"/>
        <end position="1002"/>
    </location>
</feature>
<evidence type="ECO:0000256" key="7">
    <source>
        <dbReference type="PROSITE-ProRule" id="PRU01360"/>
    </source>
</evidence>
<protein>
    <submittedName>
        <fullName evidence="10">TonB-dependent receptor</fullName>
    </submittedName>
</protein>
<dbReference type="InterPro" id="IPR023996">
    <property type="entry name" value="TonB-dep_OMP_SusC/RagA"/>
</dbReference>
<dbReference type="InterPro" id="IPR036942">
    <property type="entry name" value="Beta-barrel_TonB_sf"/>
</dbReference>
<dbReference type="InterPro" id="IPR012910">
    <property type="entry name" value="Plug_dom"/>
</dbReference>
<dbReference type="InterPro" id="IPR008969">
    <property type="entry name" value="CarboxyPept-like_regulatory"/>
</dbReference>
<keyword evidence="4 7" id="KW-0812">Transmembrane</keyword>
<dbReference type="Pfam" id="PF07715">
    <property type="entry name" value="Plug"/>
    <property type="match status" value="1"/>
</dbReference>
<evidence type="ECO:0000256" key="2">
    <source>
        <dbReference type="ARBA" id="ARBA00022448"/>
    </source>
</evidence>
<sequence>MKFKLITVFVMLLSYIGMAQETKTISGTVSDSTAVPLPGAQLKVQGKEIFTVTDFDGNYTLEGVEEGDIFKVTFLGFQPKEITVGSSNEYNITLQEEAAALSEVVVIGYGKAESRDLAGTISNLKGEEINDSPTTSALQAAQGKLAGVQVINDGSPGSVGNVRIRGSISVLGGADPLYVVDGVITQDISGIANSDIESFDVLKDASSTAIYGARGANGVVLITTKSGKGKMNISLSTKTGINTLVNGVDMANAQEYARYTNEALVRGGNDPAFSEAEIGNLKTTNWMDEITRDGFFQNYNLSVSGSKDDIDYFVSTNYMDEEGILKNNKYERLTVRLNNTYHLDENLRIGHNLSLARERGFAPSTSAYAIDGVPYGAFTSAYKQAPFLSVRNAQGNYQTTNLNNVGNPIAEIENNQSVNEQVRILGNVWGELDVVDWLSFRSSLGVNVLRQKIRSYGASYNVENESGVQINNQNQQLTVRDVDEERFNWDNFLTFDKKFGKHDINLTLGLTAERFSSEFLQGSRRGVPPSDNLLYLNVGEQEGQKVENSGDKSTRLAYFSRLLYNFDKRYVFNATIRREGSSKFAESQRIKYYPSFGVAWNIDNENFFSNQNFISNLKVRGSYGLVGNDRINSGLFLQLIDFSAYPFPSGVAIGGSSIQQYDENLKWETTKELDLGVEFGLIQGKLRGEVTYYKKTTEDILFPLALPQTSGDDNFVTNAGSIENKGIEFGLNWSDESESGDFSYNIGFNITKNENELTKINPVVANATPFIDSGDLQNGKIVTRTVEGNQLGTFWLYKTDGIFESQEEIGNSAQPAASVGDFRYVDTNGDGTISQADRQYMGSYQPDFYYGINLGFTYKQVDFSTSLFGNVGNKVFNGLRAQRFSGENIDADLFAERNVVPTEASAGPRAFNEVPLPSDYYLEDGDFLRVNNITLGYNFSDKIVEYINLSRLRIYAVAQNPLTFTKYSGFNPELPRGVLDSGLELNAYPTTGKFLLGLNIDF</sequence>
<dbReference type="OMA" id="FFRINNM"/>
<dbReference type="InterPro" id="IPR023997">
    <property type="entry name" value="TonB-dep_OMP_SusC/RagA_CS"/>
</dbReference>
<keyword evidence="2 7" id="KW-0813">Transport</keyword>
<dbReference type="Gene3D" id="2.60.40.1120">
    <property type="entry name" value="Carboxypeptidase-like, regulatory domain"/>
    <property type="match status" value="1"/>
</dbReference>
<evidence type="ECO:0000256" key="5">
    <source>
        <dbReference type="ARBA" id="ARBA00023136"/>
    </source>
</evidence>
<dbReference type="Gene3D" id="2.170.130.10">
    <property type="entry name" value="TonB-dependent receptor, plug domain"/>
    <property type="match status" value="1"/>
</dbReference>
<keyword evidence="5 7" id="KW-0472">Membrane</keyword>
<dbReference type="PROSITE" id="PS52016">
    <property type="entry name" value="TONB_DEPENDENT_REC_3"/>
    <property type="match status" value="1"/>
</dbReference>
<dbReference type="EMBL" id="DPMF01000120">
    <property type="protein sequence ID" value="HCV80434.1"/>
    <property type="molecule type" value="Genomic_DNA"/>
</dbReference>
<dbReference type="SUPFAM" id="SSF56935">
    <property type="entry name" value="Porins"/>
    <property type="match status" value="1"/>
</dbReference>
<gene>
    <name evidence="10" type="ORF">DGQ38_05240</name>
</gene>
<dbReference type="SUPFAM" id="SSF49464">
    <property type="entry name" value="Carboxypeptidase regulatory domain-like"/>
    <property type="match status" value="1"/>
</dbReference>
<evidence type="ECO:0000256" key="6">
    <source>
        <dbReference type="ARBA" id="ARBA00023237"/>
    </source>
</evidence>
<comment type="caution">
    <text evidence="10">The sequence shown here is derived from an EMBL/GenBank/DDBJ whole genome shotgun (WGS) entry which is preliminary data.</text>
</comment>
<feature type="domain" description="TonB-dependent receptor plug" evidence="9">
    <location>
        <begin position="115"/>
        <end position="219"/>
    </location>
</feature>
<keyword evidence="8" id="KW-0732">Signal</keyword>
<dbReference type="NCBIfam" id="TIGR04057">
    <property type="entry name" value="SusC_RagA_signa"/>
    <property type="match status" value="1"/>
</dbReference>
<dbReference type="InterPro" id="IPR039426">
    <property type="entry name" value="TonB-dep_rcpt-like"/>
</dbReference>
<keyword evidence="10" id="KW-0675">Receptor</keyword>
<evidence type="ECO:0000256" key="1">
    <source>
        <dbReference type="ARBA" id="ARBA00004571"/>
    </source>
</evidence>
<organism evidence="10 11">
    <name type="scientific">Zunongwangia profunda</name>
    <dbReference type="NCBI Taxonomy" id="398743"/>
    <lineage>
        <taxon>Bacteria</taxon>
        <taxon>Pseudomonadati</taxon>
        <taxon>Bacteroidota</taxon>
        <taxon>Flavobacteriia</taxon>
        <taxon>Flavobacteriales</taxon>
        <taxon>Flavobacteriaceae</taxon>
        <taxon>Zunongwangia</taxon>
    </lineage>
</organism>
<evidence type="ECO:0000259" key="9">
    <source>
        <dbReference type="Pfam" id="PF07715"/>
    </source>
</evidence>